<comment type="subcellular location">
    <subcellularLocation>
        <location evidence="6">Cytoplasm</location>
    </subcellularLocation>
</comment>
<evidence type="ECO:0000256" key="4">
    <source>
        <dbReference type="ARBA" id="ARBA00022813"/>
    </source>
</evidence>
<comment type="pathway">
    <text evidence="6">Amino-acid biosynthesis; L-arginine biosynthesis; N(2)-acetyl-L-ornithine from L-glutamate: step 1/4.</text>
</comment>
<feature type="chain" id="PRO_5044918222" description="Arginine biosynthesis bifunctional protein ArgJ alpha chain" evidence="6">
    <location>
        <begin position="1"/>
        <end position="196"/>
    </location>
</feature>
<name>A0ABQ0NWW6_9PROT</name>
<keyword evidence="3 6" id="KW-0808">Transferase</keyword>
<feature type="binding site" evidence="6">
    <location>
        <position position="186"/>
    </location>
    <ligand>
        <name>substrate</name>
    </ligand>
</feature>
<organism evidence="7 8">
    <name type="scientific">Saccharibacter floricola DSM 15669</name>
    <dbReference type="NCBI Taxonomy" id="1123227"/>
    <lineage>
        <taxon>Bacteria</taxon>
        <taxon>Pseudomonadati</taxon>
        <taxon>Pseudomonadota</taxon>
        <taxon>Alphaproteobacteria</taxon>
        <taxon>Acetobacterales</taxon>
        <taxon>Acetobacteraceae</taxon>
        <taxon>Saccharibacter</taxon>
    </lineage>
</organism>
<feature type="active site" description="Nucleophile" evidence="6">
    <location>
        <position position="197"/>
    </location>
</feature>
<dbReference type="PANTHER" id="PTHR23100">
    <property type="entry name" value="ARGININE BIOSYNTHESIS BIFUNCTIONAL PROTEIN ARGJ"/>
    <property type="match status" value="1"/>
</dbReference>
<feature type="chain" id="PRO_5044918221" description="Arginine biosynthesis bifunctional protein ArgJ beta chain" evidence="6">
    <location>
        <begin position="197"/>
        <end position="412"/>
    </location>
</feature>
<comment type="catalytic activity">
    <reaction evidence="6">
        <text>N(2)-acetyl-L-ornithine + L-glutamate = N-acetyl-L-glutamate + L-ornithine</text>
        <dbReference type="Rhea" id="RHEA:15349"/>
        <dbReference type="ChEBI" id="CHEBI:29985"/>
        <dbReference type="ChEBI" id="CHEBI:44337"/>
        <dbReference type="ChEBI" id="CHEBI:46911"/>
        <dbReference type="ChEBI" id="CHEBI:57805"/>
        <dbReference type="EC" id="2.3.1.35"/>
    </reaction>
</comment>
<dbReference type="EC" id="2.3.1.1" evidence="6"/>
<dbReference type="EC" id="2.3.1.35" evidence="6"/>
<gene>
    <name evidence="6" type="primary">argJ</name>
    <name evidence="7" type="ORF">AA15669_0441</name>
</gene>
<evidence type="ECO:0000313" key="8">
    <source>
        <dbReference type="Proteomes" id="UP001062901"/>
    </source>
</evidence>
<dbReference type="InterPro" id="IPR016117">
    <property type="entry name" value="ArgJ-like_dom_sf"/>
</dbReference>
<dbReference type="EMBL" id="BAQD01000004">
    <property type="protein sequence ID" value="GBQ05390.1"/>
    <property type="molecule type" value="Genomic_DNA"/>
</dbReference>
<keyword evidence="8" id="KW-1185">Reference proteome</keyword>
<keyword evidence="6" id="KW-0028">Amino-acid biosynthesis</keyword>
<feature type="binding site" evidence="6">
    <location>
        <position position="160"/>
    </location>
    <ligand>
        <name>substrate</name>
    </ligand>
</feature>
<dbReference type="HAMAP" id="MF_01106">
    <property type="entry name" value="ArgJ"/>
    <property type="match status" value="1"/>
</dbReference>
<feature type="site" description="Cleavage; by autolysis" evidence="6">
    <location>
        <begin position="196"/>
        <end position="197"/>
    </location>
</feature>
<dbReference type="SUPFAM" id="SSF56266">
    <property type="entry name" value="DmpA/ArgJ-like"/>
    <property type="match status" value="1"/>
</dbReference>
<comment type="caution">
    <text evidence="7">The sequence shown here is derived from an EMBL/GenBank/DDBJ whole genome shotgun (WGS) entry which is preliminary data.</text>
</comment>
<evidence type="ECO:0000256" key="1">
    <source>
        <dbReference type="ARBA" id="ARBA00006774"/>
    </source>
</evidence>
<comment type="pathway">
    <text evidence="6">Amino-acid biosynthesis; L-arginine biosynthesis; L-ornithine and N-acetyl-L-glutamate from L-glutamate and N(2)-acetyl-L-ornithine (cyclic): step 1/1.</text>
</comment>
<keyword evidence="6" id="KW-0511">Multifunctional enzyme</keyword>
<dbReference type="NCBIfam" id="TIGR00120">
    <property type="entry name" value="ArgJ"/>
    <property type="match status" value="1"/>
</dbReference>
<keyword evidence="4 6" id="KW-0068">Autocatalytic cleavage</keyword>
<feature type="binding site" evidence="6">
    <location>
        <position position="284"/>
    </location>
    <ligand>
        <name>substrate</name>
    </ligand>
</feature>
<proteinExistence type="inferred from homology"/>
<reference evidence="7" key="1">
    <citation type="submission" date="2013-04" db="EMBL/GenBank/DDBJ databases">
        <title>The genome sequencing project of 58 acetic acid bacteria.</title>
        <authorList>
            <person name="Okamoto-Kainuma A."/>
            <person name="Ishikawa M."/>
            <person name="Umino S."/>
            <person name="Koizumi Y."/>
            <person name="Shiwa Y."/>
            <person name="Yoshikawa H."/>
            <person name="Matsutani M."/>
            <person name="Matsushita K."/>
        </authorList>
    </citation>
    <scope>NUCLEOTIDE SEQUENCE</scope>
    <source>
        <strain evidence="7">DSM 15669</strain>
    </source>
</reference>
<dbReference type="RefSeq" id="WP_018980860.1">
    <property type="nucleotide sequence ID" value="NZ_BAQD01000004.1"/>
</dbReference>
<dbReference type="Proteomes" id="UP001062901">
    <property type="component" value="Unassembled WGS sequence"/>
</dbReference>
<keyword evidence="5 6" id="KW-0012">Acyltransferase</keyword>
<sequence length="412" mass="43808">MATSHPRSPLARSLPNLMQVAGVRLSGVAAHIRYEGRKDLALFEFAPGTTAAGVFTKNTCPGAPIPWCRQALANTTEARALLVNSGNANVFTGRAGDEAVVACATELADQLECPVEDIFLGSTGVVGEILPYQRILKALPEAIEALSEDGWEDALTAIMTTDTFPKAACREVSIGETTVKIQGIAKGSGMIAPDMATMLAYIATDAKLPQPVLQSLLQEGVGPSFNAITVDSDTSTSDMVMAFATGQADHAEITEADDNALDDFRDAFHDLMKELAQLVIRDGEGATKLIQVEVQGAESNESARNVAFSIANSPLVKTAIAGEDANWGRIVMAVGKSGEPADRDKLSIAVGDYWVARNGAVAEECDEEALSRYMREQEITLTADLGIGKGRSHVWTCDLTHGYIDINGSYRS</sequence>
<evidence type="ECO:0000256" key="5">
    <source>
        <dbReference type="ARBA" id="ARBA00023315"/>
    </source>
</evidence>
<dbReference type="InterPro" id="IPR042195">
    <property type="entry name" value="ArgJ_beta_C"/>
</dbReference>
<evidence type="ECO:0000256" key="3">
    <source>
        <dbReference type="ARBA" id="ARBA00022679"/>
    </source>
</evidence>
<dbReference type="PANTHER" id="PTHR23100:SF0">
    <property type="entry name" value="ARGININE BIOSYNTHESIS BIFUNCTIONAL PROTEIN ARGJ, MITOCHONDRIAL"/>
    <property type="match status" value="1"/>
</dbReference>
<feature type="site" description="Involved in the stabilization of negative charge on the oxyanion by the formation of the oxyanion hole" evidence="6">
    <location>
        <position position="124"/>
    </location>
</feature>
<evidence type="ECO:0000256" key="2">
    <source>
        <dbReference type="ARBA" id="ARBA00011475"/>
    </source>
</evidence>
<evidence type="ECO:0000256" key="6">
    <source>
        <dbReference type="HAMAP-Rule" id="MF_01106"/>
    </source>
</evidence>
<accession>A0ABQ0NWW6</accession>
<feature type="binding site" evidence="6">
    <location>
        <position position="407"/>
    </location>
    <ligand>
        <name>substrate</name>
    </ligand>
</feature>
<comment type="subunit">
    <text evidence="2 6">Heterotetramer of two alpha and two beta chains.</text>
</comment>
<keyword evidence="6" id="KW-0963">Cytoplasm</keyword>
<comment type="catalytic activity">
    <reaction evidence="6">
        <text>L-glutamate + acetyl-CoA = N-acetyl-L-glutamate + CoA + H(+)</text>
        <dbReference type="Rhea" id="RHEA:24292"/>
        <dbReference type="ChEBI" id="CHEBI:15378"/>
        <dbReference type="ChEBI" id="CHEBI:29985"/>
        <dbReference type="ChEBI" id="CHEBI:44337"/>
        <dbReference type="ChEBI" id="CHEBI:57287"/>
        <dbReference type="ChEBI" id="CHEBI:57288"/>
        <dbReference type="EC" id="2.3.1.1"/>
    </reaction>
</comment>
<keyword evidence="6" id="KW-0055">Arginine biosynthesis</keyword>
<dbReference type="CDD" id="cd02152">
    <property type="entry name" value="OAT"/>
    <property type="match status" value="1"/>
</dbReference>
<evidence type="ECO:0000313" key="7">
    <source>
        <dbReference type="EMBL" id="GBQ05390.1"/>
    </source>
</evidence>
<comment type="similarity">
    <text evidence="1 6">Belongs to the ArgJ family.</text>
</comment>
<feature type="site" description="Involved in the stabilization of negative charge on the oxyanion by the formation of the oxyanion hole" evidence="6">
    <location>
        <position position="123"/>
    </location>
</feature>
<dbReference type="Gene3D" id="3.60.70.12">
    <property type="entry name" value="L-amino peptidase D-ALA esterase/amidase"/>
    <property type="match status" value="1"/>
</dbReference>
<feature type="binding site" evidence="6">
    <location>
        <position position="412"/>
    </location>
    <ligand>
        <name>substrate</name>
    </ligand>
</feature>
<dbReference type="Gene3D" id="3.30.2330.10">
    <property type="entry name" value="arginine biosynthesis bifunctional protein suprefamily"/>
    <property type="match status" value="1"/>
</dbReference>
<dbReference type="NCBIfam" id="NF003802">
    <property type="entry name" value="PRK05388.1"/>
    <property type="match status" value="1"/>
</dbReference>
<comment type="function">
    <text evidence="6">Catalyzes two activities which are involved in the cyclic version of arginine biosynthesis: the synthesis of N-acetylglutamate from glutamate and acetyl-CoA as the acetyl donor, and of ornithine by transacetylation between N(2)-acetylornithine and glutamate.</text>
</comment>
<protein>
    <recommendedName>
        <fullName evidence="6">Arginine biosynthesis bifunctional protein ArgJ</fullName>
    </recommendedName>
    <domain>
        <recommendedName>
            <fullName evidence="6">Glutamate N-acetyltransferase</fullName>
            <ecNumber evidence="6">2.3.1.35</ecNumber>
        </recommendedName>
        <alternativeName>
            <fullName evidence="6">Ornithine acetyltransferase</fullName>
            <shortName evidence="6">OATase</shortName>
        </alternativeName>
        <alternativeName>
            <fullName evidence="6">Ornithine transacetylase</fullName>
        </alternativeName>
    </domain>
    <domain>
        <recommendedName>
            <fullName evidence="6">Amino-acid acetyltransferase</fullName>
            <ecNumber evidence="6">2.3.1.1</ecNumber>
        </recommendedName>
        <alternativeName>
            <fullName evidence="6">N-acetylglutamate synthase</fullName>
            <shortName evidence="6">AGSase</shortName>
        </alternativeName>
    </domain>
    <component>
        <recommendedName>
            <fullName evidence="6">Arginine biosynthesis bifunctional protein ArgJ alpha chain</fullName>
        </recommendedName>
    </component>
    <component>
        <recommendedName>
            <fullName evidence="6">Arginine biosynthesis bifunctional protein ArgJ beta chain</fullName>
        </recommendedName>
    </component>
</protein>
<dbReference type="Gene3D" id="3.10.20.340">
    <property type="entry name" value="ArgJ beta chain, C-terminal domain"/>
    <property type="match status" value="1"/>
</dbReference>
<dbReference type="InterPro" id="IPR002813">
    <property type="entry name" value="Arg_biosynth_ArgJ"/>
</dbReference>
<feature type="binding site" evidence="6">
    <location>
        <position position="197"/>
    </location>
    <ligand>
        <name>substrate</name>
    </ligand>
</feature>
<dbReference type="Pfam" id="PF01960">
    <property type="entry name" value="ArgJ"/>
    <property type="match status" value="1"/>
</dbReference>